<reference evidence="1 2" key="1">
    <citation type="submission" date="2019-09" db="EMBL/GenBank/DDBJ databases">
        <authorList>
            <person name="Cremers G."/>
        </authorList>
    </citation>
    <scope>NUCLEOTIDE SEQUENCE [LARGE SCALE GENOMIC DNA]</scope>
    <source>
        <strain evidence="1">4A</strain>
    </source>
</reference>
<sequence>MLILGLPPHAPSMPDSASSLRPVYRQHVLFDGFLDQAPLRAGEFLDLPWGTSVPIALITLPS</sequence>
<protein>
    <submittedName>
        <fullName evidence="1">Uncharacterized protein</fullName>
    </submittedName>
</protein>
<organism evidence="1 2">
    <name type="scientific">Methylacidimicrobium tartarophylax</name>
    <dbReference type="NCBI Taxonomy" id="1041768"/>
    <lineage>
        <taxon>Bacteria</taxon>
        <taxon>Pseudomonadati</taxon>
        <taxon>Verrucomicrobiota</taxon>
        <taxon>Methylacidimicrobium</taxon>
    </lineage>
</organism>
<name>A0A5E6MIU7_9BACT</name>
<dbReference type="EMBL" id="CABFVA020000120">
    <property type="protein sequence ID" value="VVM08163.1"/>
    <property type="molecule type" value="Genomic_DNA"/>
</dbReference>
<evidence type="ECO:0000313" key="2">
    <source>
        <dbReference type="Proteomes" id="UP000334923"/>
    </source>
</evidence>
<proteinExistence type="predicted"/>
<evidence type="ECO:0000313" key="1">
    <source>
        <dbReference type="EMBL" id="VVM08163.1"/>
    </source>
</evidence>
<gene>
    <name evidence="1" type="ORF">MAMT_02156</name>
</gene>
<dbReference type="AlphaFoldDB" id="A0A5E6MIU7"/>
<accession>A0A5E6MIU7</accession>
<keyword evidence="2" id="KW-1185">Reference proteome</keyword>
<dbReference type="Proteomes" id="UP000334923">
    <property type="component" value="Unassembled WGS sequence"/>
</dbReference>